<proteinExistence type="predicted"/>
<evidence type="ECO:0000256" key="1">
    <source>
        <dbReference type="SAM" id="MobiDB-lite"/>
    </source>
</evidence>
<reference evidence="2 3" key="1">
    <citation type="submission" date="2019-09" db="EMBL/GenBank/DDBJ databases">
        <title>The hologenome of the rock-dwelling lichen Lasallia pustulata.</title>
        <authorList>
            <person name="Greshake Tzovaras B."/>
            <person name="Segers F."/>
            <person name="Bicker A."/>
            <person name="Dal Grande F."/>
            <person name="Otte J."/>
            <person name="Hankeln T."/>
            <person name="Schmitt I."/>
            <person name="Ebersberger I."/>
        </authorList>
    </citation>
    <scope>NUCLEOTIDE SEQUENCE [LARGE SCALE GENOMIC DNA]</scope>
    <source>
        <strain evidence="2">A1-1</strain>
    </source>
</reference>
<organism evidence="2 3">
    <name type="scientific">Lasallia pustulata</name>
    <dbReference type="NCBI Taxonomy" id="136370"/>
    <lineage>
        <taxon>Eukaryota</taxon>
        <taxon>Fungi</taxon>
        <taxon>Dikarya</taxon>
        <taxon>Ascomycota</taxon>
        <taxon>Pezizomycotina</taxon>
        <taxon>Lecanoromycetes</taxon>
        <taxon>OSLEUM clade</taxon>
        <taxon>Umbilicariomycetidae</taxon>
        <taxon>Umbilicariales</taxon>
        <taxon>Umbilicariaceae</taxon>
        <taxon>Lasallia</taxon>
    </lineage>
</organism>
<feature type="region of interest" description="Disordered" evidence="1">
    <location>
        <begin position="1"/>
        <end position="28"/>
    </location>
</feature>
<evidence type="ECO:0000313" key="2">
    <source>
        <dbReference type="EMBL" id="KAA6406845.1"/>
    </source>
</evidence>
<sequence>MSPTSSCSQISCATQSPTHLGQQRRRDPKLPQGFLSRLHQVQASGISSLRRHLVQSTSICHAVPEIVKILFLTGRLASRLLTDSISLFHVVTCSGVLETAQVFSPVPRPAASSHISAGGLQTASGRPAGLANTSQKDLAVLEHGMI</sequence>
<dbReference type="EMBL" id="VXIT01000022">
    <property type="protein sequence ID" value="KAA6406845.1"/>
    <property type="molecule type" value="Genomic_DNA"/>
</dbReference>
<protein>
    <submittedName>
        <fullName evidence="2">Uncharacterized protein</fullName>
    </submittedName>
</protein>
<dbReference type="AlphaFoldDB" id="A0A5M8PC81"/>
<gene>
    <name evidence="2" type="ORF">FRX48_09343</name>
</gene>
<evidence type="ECO:0000313" key="3">
    <source>
        <dbReference type="Proteomes" id="UP000324767"/>
    </source>
</evidence>
<feature type="compositionally biased region" description="Polar residues" evidence="1">
    <location>
        <begin position="1"/>
        <end position="21"/>
    </location>
</feature>
<accession>A0A5M8PC81</accession>
<dbReference type="Proteomes" id="UP000324767">
    <property type="component" value="Unassembled WGS sequence"/>
</dbReference>
<comment type="caution">
    <text evidence="2">The sequence shown here is derived from an EMBL/GenBank/DDBJ whole genome shotgun (WGS) entry which is preliminary data.</text>
</comment>
<name>A0A5M8PC81_9LECA</name>